<reference evidence="3 4" key="1">
    <citation type="submission" date="2024-01" db="EMBL/GenBank/DDBJ databases">
        <title>Hyphobacterium bacterium isolated from marine sediment.</title>
        <authorList>
            <person name="Zhao S."/>
        </authorList>
    </citation>
    <scope>NUCLEOTIDE SEQUENCE [LARGE SCALE GENOMIC DNA]</scope>
    <source>
        <strain evidence="3 4">Y60-23</strain>
    </source>
</reference>
<feature type="region of interest" description="Disordered" evidence="1">
    <location>
        <begin position="54"/>
        <end position="73"/>
    </location>
</feature>
<evidence type="ECO:0000313" key="3">
    <source>
        <dbReference type="EMBL" id="MEE2566102.1"/>
    </source>
</evidence>
<gene>
    <name evidence="3" type="ORF">V0U35_05365</name>
</gene>
<proteinExistence type="predicted"/>
<feature type="region of interest" description="Disordered" evidence="1">
    <location>
        <begin position="109"/>
        <end position="139"/>
    </location>
</feature>
<protein>
    <submittedName>
        <fullName evidence="3">Uncharacterized protein</fullName>
    </submittedName>
</protein>
<dbReference type="Proteomes" id="UP001310692">
    <property type="component" value="Unassembled WGS sequence"/>
</dbReference>
<evidence type="ECO:0000256" key="2">
    <source>
        <dbReference type="SAM" id="SignalP"/>
    </source>
</evidence>
<organism evidence="3 4">
    <name type="scientific">Hyphobacterium marinum</name>
    <dbReference type="NCBI Taxonomy" id="3116574"/>
    <lineage>
        <taxon>Bacteria</taxon>
        <taxon>Pseudomonadati</taxon>
        <taxon>Pseudomonadota</taxon>
        <taxon>Alphaproteobacteria</taxon>
        <taxon>Maricaulales</taxon>
        <taxon>Maricaulaceae</taxon>
        <taxon>Hyphobacterium</taxon>
    </lineage>
</organism>
<comment type="caution">
    <text evidence="3">The sequence shown here is derived from an EMBL/GenBank/DDBJ whole genome shotgun (WGS) entry which is preliminary data.</text>
</comment>
<accession>A0ABU7LXU3</accession>
<feature type="signal peptide" evidence="2">
    <location>
        <begin position="1"/>
        <end position="24"/>
    </location>
</feature>
<evidence type="ECO:0000256" key="1">
    <source>
        <dbReference type="SAM" id="MobiDB-lite"/>
    </source>
</evidence>
<sequence>MATNTSLAFAASAAALVLSAPAFSQSTETPSLNYERVASAQAGVEPDEVDARNTAANSGLEPDEIDVRATDGGNRAGLLLPAVQAVRAADTRQSLTPVFIEIDDIEGESANTTSDGQADLVTAPGVNQPQRARRRTTPN</sequence>
<keyword evidence="4" id="KW-1185">Reference proteome</keyword>
<keyword evidence="2" id="KW-0732">Signal</keyword>
<feature type="chain" id="PRO_5047456448" evidence="2">
    <location>
        <begin position="25"/>
        <end position="139"/>
    </location>
</feature>
<evidence type="ECO:0000313" key="4">
    <source>
        <dbReference type="Proteomes" id="UP001310692"/>
    </source>
</evidence>
<dbReference type="RefSeq" id="WP_330195643.1">
    <property type="nucleotide sequence ID" value="NZ_JAZDRO010000002.1"/>
</dbReference>
<dbReference type="EMBL" id="JAZDRO010000002">
    <property type="protein sequence ID" value="MEE2566102.1"/>
    <property type="molecule type" value="Genomic_DNA"/>
</dbReference>
<name>A0ABU7LXU3_9PROT</name>